<feature type="compositionally biased region" description="Acidic residues" evidence="10">
    <location>
        <begin position="84"/>
        <end position="93"/>
    </location>
</feature>
<dbReference type="Pfam" id="PF00505">
    <property type="entry name" value="HMG_box"/>
    <property type="match status" value="1"/>
</dbReference>
<keyword evidence="14" id="KW-1185">Reference proteome</keyword>
<evidence type="ECO:0000313" key="14">
    <source>
        <dbReference type="Proteomes" id="UP000663829"/>
    </source>
</evidence>
<keyword evidence="4" id="KW-0805">Transcription regulation</keyword>
<feature type="compositionally biased region" description="Basic residues" evidence="10">
    <location>
        <begin position="338"/>
        <end position="352"/>
    </location>
</feature>
<protein>
    <recommendedName>
        <fullName evidence="11">HMG box domain-containing protein</fullName>
    </recommendedName>
</protein>
<keyword evidence="5 9" id="KW-0238">DNA-binding</keyword>
<dbReference type="InterPro" id="IPR009071">
    <property type="entry name" value="HMG_box_dom"/>
</dbReference>
<comment type="similarity">
    <text evidence="2">Belongs to the TCF/LEF family.</text>
</comment>
<feature type="region of interest" description="Disordered" evidence="10">
    <location>
        <begin position="393"/>
        <end position="485"/>
    </location>
</feature>
<evidence type="ECO:0000256" key="7">
    <source>
        <dbReference type="ARBA" id="ARBA00023163"/>
    </source>
</evidence>
<evidence type="ECO:0000256" key="4">
    <source>
        <dbReference type="ARBA" id="ARBA00023015"/>
    </source>
</evidence>
<feature type="compositionally biased region" description="Low complexity" evidence="10">
    <location>
        <begin position="44"/>
        <end position="62"/>
    </location>
</feature>
<feature type="compositionally biased region" description="Low complexity" evidence="10">
    <location>
        <begin position="19"/>
        <end position="33"/>
    </location>
</feature>
<evidence type="ECO:0000256" key="1">
    <source>
        <dbReference type="ARBA" id="ARBA00004123"/>
    </source>
</evidence>
<dbReference type="OrthoDB" id="2307332at2759"/>
<evidence type="ECO:0000313" key="12">
    <source>
        <dbReference type="EMBL" id="CAF0995487.1"/>
    </source>
</evidence>
<feature type="domain" description="HMG box" evidence="11">
    <location>
        <begin position="262"/>
        <end position="330"/>
    </location>
</feature>
<keyword evidence="7" id="KW-0804">Transcription</keyword>
<dbReference type="GO" id="GO:0000978">
    <property type="term" value="F:RNA polymerase II cis-regulatory region sequence-specific DNA binding"/>
    <property type="evidence" value="ECO:0007669"/>
    <property type="project" value="TreeGrafter"/>
</dbReference>
<dbReference type="GO" id="GO:0000981">
    <property type="term" value="F:DNA-binding transcription factor activity, RNA polymerase II-specific"/>
    <property type="evidence" value="ECO:0007669"/>
    <property type="project" value="TreeGrafter"/>
</dbReference>
<dbReference type="EMBL" id="CAJOBC010003102">
    <property type="protein sequence ID" value="CAF3767159.1"/>
    <property type="molecule type" value="Genomic_DNA"/>
</dbReference>
<keyword evidence="6" id="KW-0010">Activator</keyword>
<dbReference type="SMART" id="SM01366">
    <property type="entry name" value="c-clamp"/>
    <property type="match status" value="1"/>
</dbReference>
<feature type="compositionally biased region" description="Low complexity" evidence="10">
    <location>
        <begin position="475"/>
        <end position="485"/>
    </location>
</feature>
<dbReference type="AlphaFoldDB" id="A0A814GF45"/>
<comment type="caution">
    <text evidence="12">The sequence shown here is derived from an EMBL/GenBank/DDBJ whole genome shotgun (WGS) entry which is preliminary data.</text>
</comment>
<accession>A0A814GF45</accession>
<dbReference type="PANTHER" id="PTHR10373">
    <property type="entry name" value="TRANSCRIPTION FACTOR 7 FAMILY MEMBER"/>
    <property type="match status" value="1"/>
</dbReference>
<feature type="region of interest" description="Disordered" evidence="10">
    <location>
        <begin position="1"/>
        <end position="67"/>
    </location>
</feature>
<dbReference type="Proteomes" id="UP000663829">
    <property type="component" value="Unassembled WGS sequence"/>
</dbReference>
<proteinExistence type="inferred from homology"/>
<dbReference type="SUPFAM" id="SSF47095">
    <property type="entry name" value="HMG-box"/>
    <property type="match status" value="1"/>
</dbReference>
<evidence type="ECO:0000313" key="13">
    <source>
        <dbReference type="EMBL" id="CAF3767159.1"/>
    </source>
</evidence>
<keyword evidence="8 9" id="KW-0539">Nucleus</keyword>
<evidence type="ECO:0000256" key="10">
    <source>
        <dbReference type="SAM" id="MobiDB-lite"/>
    </source>
</evidence>
<dbReference type="CDD" id="cd21996">
    <property type="entry name" value="HMG-box_TCF7-like"/>
    <property type="match status" value="1"/>
</dbReference>
<feature type="region of interest" description="Disordered" evidence="10">
    <location>
        <begin position="338"/>
        <end position="360"/>
    </location>
</feature>
<feature type="compositionally biased region" description="Polar residues" evidence="10">
    <location>
        <begin position="74"/>
        <end position="83"/>
    </location>
</feature>
<dbReference type="EMBL" id="CAJNOQ010003102">
    <property type="protein sequence ID" value="CAF0995487.1"/>
    <property type="molecule type" value="Genomic_DNA"/>
</dbReference>
<feature type="compositionally biased region" description="Low complexity" evidence="10">
    <location>
        <begin position="433"/>
        <end position="442"/>
    </location>
</feature>
<dbReference type="GO" id="GO:1990907">
    <property type="term" value="C:beta-catenin-TCF complex"/>
    <property type="evidence" value="ECO:0007669"/>
    <property type="project" value="TreeGrafter"/>
</dbReference>
<evidence type="ECO:0000259" key="11">
    <source>
        <dbReference type="PROSITE" id="PS50118"/>
    </source>
</evidence>
<dbReference type="PANTHER" id="PTHR10373:SF38">
    <property type="entry name" value="PROTEIN PANGOLIN, ISOFORM J"/>
    <property type="match status" value="1"/>
</dbReference>
<feature type="compositionally biased region" description="Basic and acidic residues" evidence="10">
    <location>
        <begin position="421"/>
        <end position="432"/>
    </location>
</feature>
<dbReference type="Gene3D" id="1.10.30.10">
    <property type="entry name" value="High mobility group box domain"/>
    <property type="match status" value="1"/>
</dbReference>
<keyword evidence="3" id="KW-0879">Wnt signaling pathway</keyword>
<evidence type="ECO:0000256" key="6">
    <source>
        <dbReference type="ARBA" id="ARBA00023159"/>
    </source>
</evidence>
<evidence type="ECO:0000256" key="9">
    <source>
        <dbReference type="PROSITE-ProRule" id="PRU00267"/>
    </source>
</evidence>
<evidence type="ECO:0000256" key="2">
    <source>
        <dbReference type="ARBA" id="ARBA00006569"/>
    </source>
</evidence>
<dbReference type="PROSITE" id="PS50118">
    <property type="entry name" value="HMG_BOX_2"/>
    <property type="match status" value="1"/>
</dbReference>
<dbReference type="InterPro" id="IPR024940">
    <property type="entry name" value="TCF/LEF"/>
</dbReference>
<comment type="subcellular location">
    <subcellularLocation>
        <location evidence="1">Nucleus</location>
    </subcellularLocation>
</comment>
<feature type="region of interest" description="Disordered" evidence="10">
    <location>
        <begin position="74"/>
        <end position="93"/>
    </location>
</feature>
<dbReference type="SMART" id="SM00398">
    <property type="entry name" value="HMG"/>
    <property type="match status" value="1"/>
</dbReference>
<dbReference type="FunFam" id="1.10.30.10:FF:000001">
    <property type="entry name" value="transcription factor 7 isoform X2"/>
    <property type="match status" value="1"/>
</dbReference>
<dbReference type="InterPro" id="IPR036910">
    <property type="entry name" value="HMG_box_dom_sf"/>
</dbReference>
<dbReference type="Proteomes" id="UP000681722">
    <property type="component" value="Unassembled WGS sequence"/>
</dbReference>
<reference evidence="12" key="1">
    <citation type="submission" date="2021-02" db="EMBL/GenBank/DDBJ databases">
        <authorList>
            <person name="Nowell W R."/>
        </authorList>
    </citation>
    <scope>NUCLEOTIDE SEQUENCE</scope>
</reference>
<name>A0A814GF45_9BILA</name>
<evidence type="ECO:0000256" key="8">
    <source>
        <dbReference type="ARBA" id="ARBA00023242"/>
    </source>
</evidence>
<dbReference type="GO" id="GO:0060070">
    <property type="term" value="P:canonical Wnt signaling pathway"/>
    <property type="evidence" value="ECO:0007669"/>
    <property type="project" value="TreeGrafter"/>
</dbReference>
<gene>
    <name evidence="12" type="ORF">GPM918_LOCUS13477</name>
    <name evidence="13" type="ORF">SRO942_LOCUS13477</name>
</gene>
<evidence type="ECO:0000256" key="3">
    <source>
        <dbReference type="ARBA" id="ARBA00022687"/>
    </source>
</evidence>
<sequence length="485" mass="54712">MSSTVVPKLTIITKRERSISPIPESISPPQIETSPKRTRRRHSSSATSTSASTISHTNTSTTDGGDEVKIFTSSAVSETNGQTTDDDDIDVDGIDDRLSPVVVEPTSPVKTATDTLNSDTPSSIHPSFPNGYGGFFPYFPMFPYFNGYHPSSQMPLTSTSNSNTNQPHFDKLRSISPGIYPPSMHMGLLTSPTRGNMGGPILNPHPNFPYTQQWRPNLFPFGLPFGNGSPGNHNLQHPNLFDGTERSVNAILDNQKPRKPHIKKPLNAFMLFMKEQRPHVIAECVLKESSQINKVLGQKWKQLPRSEQDKYYEMAKEERIRHMKEHPGWSARDNYGIRKKRTQSGLSHKKPREKLDTENGDCVNQKKCRARFGLEQQGQWCKHCKRKKKCTRFTEEGGDGFSGSGNLTGAESSLDEDDDLNDRSRDSNEENRLNLTLTNNHNVHSSRIERSPQGHSHHPQHRPHHLENIRPPPHLTLLQQPQFFH</sequence>
<evidence type="ECO:0000256" key="5">
    <source>
        <dbReference type="ARBA" id="ARBA00023125"/>
    </source>
</evidence>
<dbReference type="GO" id="GO:0000785">
    <property type="term" value="C:chromatin"/>
    <property type="evidence" value="ECO:0007669"/>
    <property type="project" value="TreeGrafter"/>
</dbReference>
<organism evidence="12 14">
    <name type="scientific">Didymodactylos carnosus</name>
    <dbReference type="NCBI Taxonomy" id="1234261"/>
    <lineage>
        <taxon>Eukaryota</taxon>
        <taxon>Metazoa</taxon>
        <taxon>Spiralia</taxon>
        <taxon>Gnathifera</taxon>
        <taxon>Rotifera</taxon>
        <taxon>Eurotatoria</taxon>
        <taxon>Bdelloidea</taxon>
        <taxon>Philodinida</taxon>
        <taxon>Philodinidae</taxon>
        <taxon>Didymodactylos</taxon>
    </lineage>
</organism>
<feature type="DNA-binding region" description="HMG box" evidence="9">
    <location>
        <begin position="262"/>
        <end position="330"/>
    </location>
</feature>
<feature type="compositionally biased region" description="Basic residues" evidence="10">
    <location>
        <begin position="455"/>
        <end position="464"/>
    </location>
</feature>